<proteinExistence type="evidence at transcript level"/>
<sequence length="43" mass="5027">LCREERMTQDGKSRNKRSANRVWLVCNRVVAKDLTSSLQNIHL</sequence>
<gene>
    <name evidence="1" type="primary">McGRF20</name>
</gene>
<name>Q9MB09_9ASTR</name>
<feature type="non-terminal residue" evidence="1">
    <location>
        <position position="1"/>
    </location>
</feature>
<reference evidence="1" key="1">
    <citation type="journal article" date="2002" name="Biosci. Biotechnol. Biochem.">
        <title>Molecular cloning and mRNA expression of geraniol-inducible genes in cultured shoot primordia of Matricaria chamomilla.</title>
        <authorList>
            <person name="Ashida Y."/>
            <person name="Nishimoto M."/>
            <person name="Matsushima A."/>
            <person name="Watanabe J."/>
            <person name="Hirata T."/>
        </authorList>
    </citation>
    <scope>NUCLEOTIDE SEQUENCE</scope>
</reference>
<evidence type="ECO:0000313" key="1">
    <source>
        <dbReference type="EMBL" id="BAA92326.1"/>
    </source>
</evidence>
<protein>
    <submittedName>
        <fullName evidence="1">Geraniol-responsible factor 20</fullName>
    </submittedName>
</protein>
<organism evidence="1">
    <name type="scientific">Matricaria chamomilla</name>
    <dbReference type="NCBI Taxonomy" id="98504"/>
    <lineage>
        <taxon>Eukaryota</taxon>
        <taxon>Viridiplantae</taxon>
        <taxon>Streptophyta</taxon>
        <taxon>Embryophyta</taxon>
        <taxon>Tracheophyta</taxon>
        <taxon>Spermatophyta</taxon>
        <taxon>Magnoliopsida</taxon>
        <taxon>eudicotyledons</taxon>
        <taxon>Gunneridae</taxon>
        <taxon>Pentapetalae</taxon>
        <taxon>asterids</taxon>
        <taxon>campanulids</taxon>
        <taxon>Asterales</taxon>
        <taxon>Asteraceae</taxon>
        <taxon>Asteroideae</taxon>
        <taxon>Anthemideae</taxon>
        <taxon>Matricariinae</taxon>
        <taxon>Matricaria</taxon>
    </lineage>
</organism>
<dbReference type="AlphaFoldDB" id="Q9MB09"/>
<dbReference type="EMBL" id="AB039376">
    <property type="protein sequence ID" value="BAA92326.1"/>
    <property type="molecule type" value="mRNA"/>
</dbReference>
<accession>Q9MB09</accession>